<dbReference type="GeneID" id="100194178"/>
<feature type="region of interest" description="Disordered" evidence="1">
    <location>
        <begin position="76"/>
        <end position="139"/>
    </location>
</feature>
<dbReference type="AlphaFoldDB" id="C0P312"/>
<reference evidence="2" key="1">
    <citation type="journal article" date="2009" name="PLoS Genet.">
        <title>Sequencing, mapping, and analysis of 27,455 maize full-length cDNAs.</title>
        <authorList>
            <person name="Soderlund C."/>
            <person name="Descour A."/>
            <person name="Kudrna D."/>
            <person name="Bomhoff M."/>
            <person name="Boyd L."/>
            <person name="Currie J."/>
            <person name="Angelova A."/>
            <person name="Collura K."/>
            <person name="Wissotski M."/>
            <person name="Ashley E."/>
            <person name="Morrow D."/>
            <person name="Fernandes J."/>
            <person name="Walbot V."/>
            <person name="Yu Y."/>
        </authorList>
    </citation>
    <scope>NUCLEOTIDE SEQUENCE</scope>
    <source>
        <strain evidence="2">B73</strain>
    </source>
</reference>
<sequence>MPWIIQYTRTRAAEQHIDNHGRVGVHQAAAAEGGEAEPGDCLRAGRPETQVLLLSDGDRGNPRSAGVPRQRVLRQELPGAARLRPGSLRRAGAQRPPGHRVLRGRLLPPRGCGRGERGGQRGRARREAGRPAGRQELPRERLRRRARRRRVARLSARVSRHTRTRLYLHCIGRPLMCQRAQLDRV</sequence>
<dbReference type="RefSeq" id="XP_008658142.1">
    <property type="nucleotide sequence ID" value="XM_008659920.1"/>
</dbReference>
<evidence type="ECO:0000256" key="1">
    <source>
        <dbReference type="SAM" id="MobiDB-lite"/>
    </source>
</evidence>
<organism evidence="2">
    <name type="scientific">Zea mays</name>
    <name type="common">Maize</name>
    <dbReference type="NCBI Taxonomy" id="4577"/>
    <lineage>
        <taxon>Eukaryota</taxon>
        <taxon>Viridiplantae</taxon>
        <taxon>Streptophyta</taxon>
        <taxon>Embryophyta</taxon>
        <taxon>Tracheophyta</taxon>
        <taxon>Spermatophyta</taxon>
        <taxon>Magnoliopsida</taxon>
        <taxon>Liliopsida</taxon>
        <taxon>Poales</taxon>
        <taxon>Poaceae</taxon>
        <taxon>PACMAD clade</taxon>
        <taxon>Panicoideae</taxon>
        <taxon>Andropogonodae</taxon>
        <taxon>Andropogoneae</taxon>
        <taxon>Tripsacinae</taxon>
        <taxon>Zea</taxon>
    </lineage>
</organism>
<protein>
    <submittedName>
        <fullName evidence="2">Uncharacterized protein</fullName>
    </submittedName>
</protein>
<dbReference type="EMBL" id="BT062681">
    <property type="protein sequence ID" value="ACN27378.1"/>
    <property type="molecule type" value="mRNA"/>
</dbReference>
<name>C0P312_MAIZE</name>
<dbReference type="HOGENOM" id="CLU_125671_0_0_1"/>
<evidence type="ECO:0000313" key="2">
    <source>
        <dbReference type="EMBL" id="ACN27378.1"/>
    </source>
</evidence>
<accession>C0P312</accession>
<proteinExistence type="evidence at transcript level"/>
<dbReference type="OrthoDB" id="10603603at2759"/>
<feature type="compositionally biased region" description="Basic and acidic residues" evidence="1">
    <location>
        <begin position="113"/>
        <end position="129"/>
    </location>
</feature>